<dbReference type="EMBL" id="JBDPZC010000002">
    <property type="protein sequence ID" value="MEO3712363.1"/>
    <property type="molecule type" value="Genomic_DNA"/>
</dbReference>
<proteinExistence type="predicted"/>
<gene>
    <name evidence="1" type="ORF">ABDJ40_06220</name>
</gene>
<evidence type="ECO:0000313" key="1">
    <source>
        <dbReference type="EMBL" id="MEO3712363.1"/>
    </source>
</evidence>
<dbReference type="Proteomes" id="UP001462640">
    <property type="component" value="Unassembled WGS sequence"/>
</dbReference>
<protein>
    <submittedName>
        <fullName evidence="1">Uncharacterized protein</fullName>
    </submittedName>
</protein>
<evidence type="ECO:0000313" key="2">
    <source>
        <dbReference type="Proteomes" id="UP001462640"/>
    </source>
</evidence>
<dbReference type="RefSeq" id="WP_347607608.1">
    <property type="nucleotide sequence ID" value="NZ_JBDPZC010000002.1"/>
</dbReference>
<comment type="caution">
    <text evidence="1">The sequence shown here is derived from an EMBL/GenBank/DDBJ whole genome shotgun (WGS) entry which is preliminary data.</text>
</comment>
<organism evidence="1 2">
    <name type="scientific">Roseateles flavus</name>
    <dbReference type="NCBI Taxonomy" id="3149041"/>
    <lineage>
        <taxon>Bacteria</taxon>
        <taxon>Pseudomonadati</taxon>
        <taxon>Pseudomonadota</taxon>
        <taxon>Betaproteobacteria</taxon>
        <taxon>Burkholderiales</taxon>
        <taxon>Sphaerotilaceae</taxon>
        <taxon>Roseateles</taxon>
    </lineage>
</organism>
<accession>A0ABV0GBD3</accession>
<sequence length="208" mass="22070">MMVIDHGRKAAHAIARGALALGLSLGLALPAWSAEWGLLDGRLSGGWLRYAPAAPAAQGSTAPQRGHALRLLPQLDGPQAACCWQARAARPSQAQGELSVPLLASDDEEPAELTGPGQAVQPLAQLDVAALKTPFIGLWTDAPVRVQALGPQQLVMLWPADGPALRLRYCLATEGLRIDALDLHSLARTRWYLPLDYAIEAGPLSCQD</sequence>
<reference evidence="1 2" key="1">
    <citation type="submission" date="2024-05" db="EMBL/GenBank/DDBJ databases">
        <title>Roseateles sp. 2.12 16S ribosomal RNA gene Genome sequencing and assembly.</title>
        <authorList>
            <person name="Woo H."/>
        </authorList>
    </citation>
    <scope>NUCLEOTIDE SEQUENCE [LARGE SCALE GENOMIC DNA]</scope>
    <source>
        <strain evidence="1 2">2.12</strain>
    </source>
</reference>
<keyword evidence="2" id="KW-1185">Reference proteome</keyword>
<name>A0ABV0GBD3_9BURK</name>